<evidence type="ECO:0000313" key="3">
    <source>
        <dbReference type="Proteomes" id="UP000034329"/>
    </source>
</evidence>
<keyword evidence="1" id="KW-1133">Transmembrane helix</keyword>
<dbReference type="EMBL" id="LCLA01000004">
    <property type="protein sequence ID" value="KKU10768.1"/>
    <property type="molecule type" value="Genomic_DNA"/>
</dbReference>
<feature type="transmembrane region" description="Helical" evidence="1">
    <location>
        <begin position="20"/>
        <end position="39"/>
    </location>
</feature>
<proteinExistence type="predicted"/>
<evidence type="ECO:0000313" key="2">
    <source>
        <dbReference type="EMBL" id="KKU10768.1"/>
    </source>
</evidence>
<gene>
    <name evidence="2" type="ORF">UX13_C0004G0015</name>
</gene>
<protein>
    <submittedName>
        <fullName evidence="2">Uncharacterized protein</fullName>
    </submittedName>
</protein>
<keyword evidence="1" id="KW-0812">Transmembrane</keyword>
<feature type="transmembrane region" description="Helical" evidence="1">
    <location>
        <begin position="45"/>
        <end position="69"/>
    </location>
</feature>
<sequence>MHSRKFGKMYDFERSWERQMGDVGYIYFLSFVICAPFAFFVPHLWLLIIVSMPIMLAALFLPAIIRLFWSKEEKWQYKAYAERQKEIHEYWKDRARSGH</sequence>
<name>A0A0G1PZ81_9BACT</name>
<comment type="caution">
    <text evidence="2">The sequence shown here is derived from an EMBL/GenBank/DDBJ whole genome shotgun (WGS) entry which is preliminary data.</text>
</comment>
<accession>A0A0G1PZ81</accession>
<dbReference type="Proteomes" id="UP000034329">
    <property type="component" value="Unassembled WGS sequence"/>
</dbReference>
<dbReference type="AlphaFoldDB" id="A0A0G1PZ81"/>
<organism evidence="2 3">
    <name type="scientific">Candidatus Woesebacteria bacterium GW2011_GWB1_45_5</name>
    <dbReference type="NCBI Taxonomy" id="1618581"/>
    <lineage>
        <taxon>Bacteria</taxon>
        <taxon>Candidatus Woeseibacteriota</taxon>
    </lineage>
</organism>
<keyword evidence="1" id="KW-0472">Membrane</keyword>
<evidence type="ECO:0000256" key="1">
    <source>
        <dbReference type="SAM" id="Phobius"/>
    </source>
</evidence>
<reference evidence="2 3" key="1">
    <citation type="journal article" date="2015" name="Nature">
        <title>rRNA introns, odd ribosomes, and small enigmatic genomes across a large radiation of phyla.</title>
        <authorList>
            <person name="Brown C.T."/>
            <person name="Hug L.A."/>
            <person name="Thomas B.C."/>
            <person name="Sharon I."/>
            <person name="Castelle C.J."/>
            <person name="Singh A."/>
            <person name="Wilkins M.J."/>
            <person name="Williams K.H."/>
            <person name="Banfield J.F."/>
        </authorList>
    </citation>
    <scope>NUCLEOTIDE SEQUENCE [LARGE SCALE GENOMIC DNA]</scope>
</reference>